<gene>
    <name evidence="1" type="ORF">LZC95_27795</name>
</gene>
<keyword evidence="2" id="KW-1185">Reference proteome</keyword>
<sequence length="133" mass="14767">MSVTLYGAWDNTPPGANIAYPKIHGKAGGTGTFSDPVTFASNKDEFAPGSKVYYPFLKKYFIMEDDCTRCDTDWSNGKKWHIDLWAGNSTDPAIGDCERSLTRSGEVILNPPSNEPVDTTPIFDPDTHRCYRP</sequence>
<evidence type="ECO:0000313" key="1">
    <source>
        <dbReference type="EMBL" id="WXA90253.1"/>
    </source>
</evidence>
<dbReference type="RefSeq" id="WP_394840866.1">
    <property type="nucleotide sequence ID" value="NZ_CP089982.1"/>
</dbReference>
<name>A0ABZ2JUW4_9BACT</name>
<reference evidence="1 2" key="1">
    <citation type="submission" date="2021-12" db="EMBL/GenBank/DDBJ databases">
        <title>Discovery of the Pendulisporaceae a myxobacterial family with distinct sporulation behavior and unique specialized metabolism.</title>
        <authorList>
            <person name="Garcia R."/>
            <person name="Popoff A."/>
            <person name="Bader C.D."/>
            <person name="Loehr J."/>
            <person name="Walesch S."/>
            <person name="Walt C."/>
            <person name="Boldt J."/>
            <person name="Bunk B."/>
            <person name="Haeckl F.J.F.P.J."/>
            <person name="Gunesch A.P."/>
            <person name="Birkelbach J."/>
            <person name="Nuebel U."/>
            <person name="Pietschmann T."/>
            <person name="Bach T."/>
            <person name="Mueller R."/>
        </authorList>
    </citation>
    <scope>NUCLEOTIDE SEQUENCE [LARGE SCALE GENOMIC DNA]</scope>
    <source>
        <strain evidence="1 2">MSr12523</strain>
    </source>
</reference>
<accession>A0ABZ2JUW4</accession>
<dbReference type="EMBL" id="CP089982">
    <property type="protein sequence ID" value="WXA90253.1"/>
    <property type="molecule type" value="Genomic_DNA"/>
</dbReference>
<evidence type="ECO:0000313" key="2">
    <source>
        <dbReference type="Proteomes" id="UP001379533"/>
    </source>
</evidence>
<proteinExistence type="predicted"/>
<dbReference type="Proteomes" id="UP001379533">
    <property type="component" value="Chromosome"/>
</dbReference>
<protein>
    <submittedName>
        <fullName evidence="1">Uncharacterized protein</fullName>
    </submittedName>
</protein>
<organism evidence="1 2">
    <name type="scientific">Pendulispora brunnea</name>
    <dbReference type="NCBI Taxonomy" id="2905690"/>
    <lineage>
        <taxon>Bacteria</taxon>
        <taxon>Pseudomonadati</taxon>
        <taxon>Myxococcota</taxon>
        <taxon>Myxococcia</taxon>
        <taxon>Myxococcales</taxon>
        <taxon>Sorangiineae</taxon>
        <taxon>Pendulisporaceae</taxon>
        <taxon>Pendulispora</taxon>
    </lineage>
</organism>